<gene>
    <name evidence="1" type="ORF">EVAR_40245_1</name>
</gene>
<proteinExistence type="predicted"/>
<protein>
    <submittedName>
        <fullName evidence="1">Uncharacterized protein</fullName>
    </submittedName>
</protein>
<dbReference type="EMBL" id="BGZK01001052">
    <property type="protein sequence ID" value="GBP69765.1"/>
    <property type="molecule type" value="Genomic_DNA"/>
</dbReference>
<sequence length="117" mass="13778">MRQVISGVRLNLCIVLRGRRLRLPSAAATGHQRKRTPHYELRNSKLSQLQCYKVNKLDDGYFYVCQYKNKEEIKTDLFRRLPLRVFANIRHETMAGGAYRPAIRPNKDLVKIPLDFY</sequence>
<reference evidence="1 2" key="1">
    <citation type="journal article" date="2019" name="Commun. Biol.">
        <title>The bagworm genome reveals a unique fibroin gene that provides high tensile strength.</title>
        <authorList>
            <person name="Kono N."/>
            <person name="Nakamura H."/>
            <person name="Ohtoshi R."/>
            <person name="Tomita M."/>
            <person name="Numata K."/>
            <person name="Arakawa K."/>
        </authorList>
    </citation>
    <scope>NUCLEOTIDE SEQUENCE [LARGE SCALE GENOMIC DNA]</scope>
</reference>
<keyword evidence="2" id="KW-1185">Reference proteome</keyword>
<evidence type="ECO:0000313" key="2">
    <source>
        <dbReference type="Proteomes" id="UP000299102"/>
    </source>
</evidence>
<name>A0A4C1Y5S8_EUMVA</name>
<comment type="caution">
    <text evidence="1">The sequence shown here is derived from an EMBL/GenBank/DDBJ whole genome shotgun (WGS) entry which is preliminary data.</text>
</comment>
<organism evidence="1 2">
    <name type="scientific">Eumeta variegata</name>
    <name type="common">Bagworm moth</name>
    <name type="synonym">Eumeta japonica</name>
    <dbReference type="NCBI Taxonomy" id="151549"/>
    <lineage>
        <taxon>Eukaryota</taxon>
        <taxon>Metazoa</taxon>
        <taxon>Ecdysozoa</taxon>
        <taxon>Arthropoda</taxon>
        <taxon>Hexapoda</taxon>
        <taxon>Insecta</taxon>
        <taxon>Pterygota</taxon>
        <taxon>Neoptera</taxon>
        <taxon>Endopterygota</taxon>
        <taxon>Lepidoptera</taxon>
        <taxon>Glossata</taxon>
        <taxon>Ditrysia</taxon>
        <taxon>Tineoidea</taxon>
        <taxon>Psychidae</taxon>
        <taxon>Oiketicinae</taxon>
        <taxon>Eumeta</taxon>
    </lineage>
</organism>
<evidence type="ECO:0000313" key="1">
    <source>
        <dbReference type="EMBL" id="GBP69765.1"/>
    </source>
</evidence>
<accession>A0A4C1Y5S8</accession>
<dbReference type="AlphaFoldDB" id="A0A4C1Y5S8"/>
<dbReference type="Proteomes" id="UP000299102">
    <property type="component" value="Unassembled WGS sequence"/>
</dbReference>